<dbReference type="PANTHER" id="PTHR38787:SF3">
    <property type="entry name" value="REGULATORY P DOMAIN-CONTAINING PROTEIN"/>
    <property type="match status" value="1"/>
</dbReference>
<sequence>MDMIFITTSSYKSLINLVRGRCSGYSIFLFSFLFFISQPNLFSQDYSLDLVGRIWFPSQEWNSGDTTGGSDVWGYTAPDGEEYAIMGVLEGVAVIRASDLEVIGIIPGPQSNDYYYHRDIKTYDHYAYVVNEMVGVNNGLMIIDLQYLPDSLRFVGSYVYPQNIRSHNLSIDIATGYAYIPKQNYSGFRIVSLADPENPEDINEVSTPNIHDVYAMNNVVYVSEGSNSSYSIWDVSDKMNPVMMARIDVPNGGYAHNAWPTDDGKYLMTTEETVNKTVKMWDIQDMNNINLVGNYLGENNLAHNTHIMGDFAYISHYTVGVKIVDISDPGGPVEVAAYDTYGLHDDGSFYGCWGAYPFTTNGYVYASDLEGYLTVLYFNQPETGIELTINHQSGWKLVGLPVDVEDPYHMNVFPDAIEGTLFSFSGGYNLENELDRGNGYWLRFPESVTTTFYGQALNELTIELMENWNLISGISSSVPAASIQDPDGLIIPGTLYEFTDGYVQAEILEPGKGYWIRSSGQGEIIISE</sequence>
<dbReference type="InterPro" id="IPR027589">
    <property type="entry name" value="Choice_anch_B"/>
</dbReference>
<dbReference type="EMBL" id="UINC01000700">
    <property type="protein sequence ID" value="SUZ59816.1"/>
    <property type="molecule type" value="Genomic_DNA"/>
</dbReference>
<dbReference type="GO" id="GO:0005576">
    <property type="term" value="C:extracellular region"/>
    <property type="evidence" value="ECO:0007669"/>
    <property type="project" value="TreeGrafter"/>
</dbReference>
<dbReference type="Pfam" id="PF08309">
    <property type="entry name" value="LVIVD"/>
    <property type="match status" value="2"/>
</dbReference>
<evidence type="ECO:0008006" key="2">
    <source>
        <dbReference type="Google" id="ProtNLM"/>
    </source>
</evidence>
<reference evidence="1" key="1">
    <citation type="submission" date="2018-05" db="EMBL/GenBank/DDBJ databases">
        <authorList>
            <person name="Lanie J.A."/>
            <person name="Ng W.-L."/>
            <person name="Kazmierczak K.M."/>
            <person name="Andrzejewski T.M."/>
            <person name="Davidsen T.M."/>
            <person name="Wayne K.J."/>
            <person name="Tettelin H."/>
            <person name="Glass J.I."/>
            <person name="Rusch D."/>
            <person name="Podicherti R."/>
            <person name="Tsui H.-C.T."/>
            <person name="Winkler M.E."/>
        </authorList>
    </citation>
    <scope>NUCLEOTIDE SEQUENCE</scope>
</reference>
<protein>
    <recommendedName>
        <fullName evidence="2">Choice-of-anchor B family protein</fullName>
    </recommendedName>
</protein>
<dbReference type="AlphaFoldDB" id="A0A381NYV2"/>
<dbReference type="PANTHER" id="PTHR38787">
    <property type="entry name" value="REGULATORY P DOMAIN-CONTAINING PROTEIN"/>
    <property type="match status" value="1"/>
</dbReference>
<gene>
    <name evidence="1" type="ORF">METZ01_LOCUS12670</name>
</gene>
<dbReference type="InterPro" id="IPR013211">
    <property type="entry name" value="LVIVD"/>
</dbReference>
<dbReference type="SUPFAM" id="SSF51004">
    <property type="entry name" value="C-terminal (heme d1) domain of cytochrome cd1-nitrite reductase"/>
    <property type="match status" value="1"/>
</dbReference>
<dbReference type="NCBIfam" id="TIGR04312">
    <property type="entry name" value="choice_anch_B"/>
    <property type="match status" value="1"/>
</dbReference>
<organism evidence="1">
    <name type="scientific">marine metagenome</name>
    <dbReference type="NCBI Taxonomy" id="408172"/>
    <lineage>
        <taxon>unclassified sequences</taxon>
        <taxon>metagenomes</taxon>
        <taxon>ecological metagenomes</taxon>
    </lineage>
</organism>
<proteinExistence type="predicted"/>
<accession>A0A381NYV2</accession>
<dbReference type="InterPro" id="IPR011048">
    <property type="entry name" value="Haem_d1_sf"/>
</dbReference>
<evidence type="ECO:0000313" key="1">
    <source>
        <dbReference type="EMBL" id="SUZ59816.1"/>
    </source>
</evidence>
<name>A0A381NYV2_9ZZZZ</name>